<protein>
    <submittedName>
        <fullName evidence="3">Universal stress protein F</fullName>
    </submittedName>
</protein>
<dbReference type="PRINTS" id="PR01438">
    <property type="entry name" value="UNVRSLSTRESS"/>
</dbReference>
<dbReference type="Gene3D" id="3.40.50.620">
    <property type="entry name" value="HUPs"/>
    <property type="match status" value="1"/>
</dbReference>
<sequence>MYKKILVPVSFDDDRNIEDALSIAKRLGDEGSLIVLLHVMEFLPSYAINYIPEGFNDEAKLAITGSLSELAVGLSNATVEVVEGHSGRTILDWADENAVDCIVIASHRPGMQDYFLGSTAAQVVRHAKCAVHVVR</sequence>
<dbReference type="PANTHER" id="PTHR46268:SF6">
    <property type="entry name" value="UNIVERSAL STRESS PROTEIN UP12"/>
    <property type="match status" value="1"/>
</dbReference>
<feature type="domain" description="UspA" evidence="2">
    <location>
        <begin position="1"/>
        <end position="135"/>
    </location>
</feature>
<comment type="similarity">
    <text evidence="1">Belongs to the universal stress protein A family.</text>
</comment>
<name>A0A0P1I9J7_9RHOB</name>
<dbReference type="EMBL" id="CYTW01000002">
    <property type="protein sequence ID" value="CUJ99429.1"/>
    <property type="molecule type" value="Genomic_DNA"/>
</dbReference>
<gene>
    <name evidence="3" type="primary">uspF_2</name>
    <name evidence="3" type="ORF">PH7735_02202</name>
</gene>
<dbReference type="GeneID" id="83881230"/>
<dbReference type="RefSeq" id="WP_058311392.1">
    <property type="nucleotide sequence ID" value="NZ_CYTW01000002.1"/>
</dbReference>
<keyword evidence="4" id="KW-1185">Reference proteome</keyword>
<dbReference type="InterPro" id="IPR006016">
    <property type="entry name" value="UspA"/>
</dbReference>
<reference evidence="4" key="1">
    <citation type="submission" date="2015-09" db="EMBL/GenBank/DDBJ databases">
        <authorList>
            <person name="Rodrigo-Torres Lidia"/>
            <person name="Arahal R.David."/>
        </authorList>
    </citation>
    <scope>NUCLEOTIDE SEQUENCE [LARGE SCALE GENOMIC DNA]</scope>
    <source>
        <strain evidence="4">CECT 7735</strain>
    </source>
</reference>
<dbReference type="AlphaFoldDB" id="A0A0P1I9J7"/>
<dbReference type="CDD" id="cd00293">
    <property type="entry name" value="USP-like"/>
    <property type="match status" value="1"/>
</dbReference>
<evidence type="ECO:0000313" key="3">
    <source>
        <dbReference type="EMBL" id="CUJ99429.1"/>
    </source>
</evidence>
<organism evidence="3 4">
    <name type="scientific">Shimia thalassica</name>
    <dbReference type="NCBI Taxonomy" id="1715693"/>
    <lineage>
        <taxon>Bacteria</taxon>
        <taxon>Pseudomonadati</taxon>
        <taxon>Pseudomonadota</taxon>
        <taxon>Alphaproteobacteria</taxon>
        <taxon>Rhodobacterales</taxon>
        <taxon>Roseobacteraceae</taxon>
    </lineage>
</organism>
<dbReference type="SUPFAM" id="SSF52402">
    <property type="entry name" value="Adenine nucleotide alpha hydrolases-like"/>
    <property type="match status" value="1"/>
</dbReference>
<evidence type="ECO:0000259" key="2">
    <source>
        <dbReference type="Pfam" id="PF00582"/>
    </source>
</evidence>
<dbReference type="STRING" id="1715693.PH7735_02202"/>
<dbReference type="PANTHER" id="PTHR46268">
    <property type="entry name" value="STRESS RESPONSE PROTEIN NHAX"/>
    <property type="match status" value="1"/>
</dbReference>
<evidence type="ECO:0000256" key="1">
    <source>
        <dbReference type="ARBA" id="ARBA00008791"/>
    </source>
</evidence>
<dbReference type="InterPro" id="IPR006015">
    <property type="entry name" value="Universal_stress_UspA"/>
</dbReference>
<dbReference type="Proteomes" id="UP000051870">
    <property type="component" value="Unassembled WGS sequence"/>
</dbReference>
<accession>A0A0P1I9J7</accession>
<dbReference type="InterPro" id="IPR014729">
    <property type="entry name" value="Rossmann-like_a/b/a_fold"/>
</dbReference>
<evidence type="ECO:0000313" key="4">
    <source>
        <dbReference type="Proteomes" id="UP000051870"/>
    </source>
</evidence>
<proteinExistence type="inferred from homology"/>
<dbReference type="Pfam" id="PF00582">
    <property type="entry name" value="Usp"/>
    <property type="match status" value="1"/>
</dbReference>